<feature type="compositionally biased region" description="Acidic residues" evidence="1">
    <location>
        <begin position="50"/>
        <end position="66"/>
    </location>
</feature>
<evidence type="ECO:0000256" key="1">
    <source>
        <dbReference type="SAM" id="MobiDB-lite"/>
    </source>
</evidence>
<evidence type="ECO:0000313" key="2">
    <source>
        <dbReference type="EMBL" id="MPC48275.1"/>
    </source>
</evidence>
<organism evidence="2 3">
    <name type="scientific">Portunus trituberculatus</name>
    <name type="common">Swimming crab</name>
    <name type="synonym">Neptunus trituberculatus</name>
    <dbReference type="NCBI Taxonomy" id="210409"/>
    <lineage>
        <taxon>Eukaryota</taxon>
        <taxon>Metazoa</taxon>
        <taxon>Ecdysozoa</taxon>
        <taxon>Arthropoda</taxon>
        <taxon>Crustacea</taxon>
        <taxon>Multicrustacea</taxon>
        <taxon>Malacostraca</taxon>
        <taxon>Eumalacostraca</taxon>
        <taxon>Eucarida</taxon>
        <taxon>Decapoda</taxon>
        <taxon>Pleocyemata</taxon>
        <taxon>Brachyura</taxon>
        <taxon>Eubrachyura</taxon>
        <taxon>Portunoidea</taxon>
        <taxon>Portunidae</taxon>
        <taxon>Portuninae</taxon>
        <taxon>Portunus</taxon>
    </lineage>
</organism>
<dbReference type="EMBL" id="VSRR010008200">
    <property type="protein sequence ID" value="MPC48275.1"/>
    <property type="molecule type" value="Genomic_DNA"/>
</dbReference>
<evidence type="ECO:0000313" key="3">
    <source>
        <dbReference type="Proteomes" id="UP000324222"/>
    </source>
</evidence>
<protein>
    <submittedName>
        <fullName evidence="2">Uncharacterized protein</fullName>
    </submittedName>
</protein>
<reference evidence="2 3" key="1">
    <citation type="submission" date="2019-05" db="EMBL/GenBank/DDBJ databases">
        <title>Another draft genome of Portunus trituberculatus and its Hox gene families provides insights of decapod evolution.</title>
        <authorList>
            <person name="Jeong J.-H."/>
            <person name="Song I."/>
            <person name="Kim S."/>
            <person name="Choi T."/>
            <person name="Kim D."/>
            <person name="Ryu S."/>
            <person name="Kim W."/>
        </authorList>
    </citation>
    <scope>NUCLEOTIDE SEQUENCE [LARGE SCALE GENOMIC DNA]</scope>
    <source>
        <tissue evidence="2">Muscle</tissue>
    </source>
</reference>
<gene>
    <name evidence="2" type="ORF">E2C01_042042</name>
</gene>
<feature type="region of interest" description="Disordered" evidence="1">
    <location>
        <begin position="46"/>
        <end position="66"/>
    </location>
</feature>
<keyword evidence="3" id="KW-1185">Reference proteome</keyword>
<name>A0A5B7FSA8_PORTR</name>
<dbReference type="Proteomes" id="UP000324222">
    <property type="component" value="Unassembled WGS sequence"/>
</dbReference>
<accession>A0A5B7FSA8</accession>
<dbReference type="AlphaFoldDB" id="A0A5B7FSA8"/>
<proteinExistence type="predicted"/>
<comment type="caution">
    <text evidence="2">The sequence shown here is derived from an EMBL/GenBank/DDBJ whole genome shotgun (WGS) entry which is preliminary data.</text>
</comment>
<sequence length="128" mass="13793">MVNELDRRREICPLHVLPGSTLLPIQGGRGEGGASPVVILRSGGGGGVVIEEEKEDEEEEEEEEEASCCQGRVGRCHSQLSRMITCHAGPLFSPHVLPPPLLPLPPPPSLPLPPSPPPQFTTIILIEW</sequence>